<comment type="similarity">
    <text evidence="1 4">Belongs to the fatty acyl-CoA reductase family.</text>
</comment>
<keyword evidence="4" id="KW-0521">NADP</keyword>
<comment type="caution">
    <text evidence="7">The sequence shown here is derived from an EMBL/GenBank/DDBJ whole genome shotgun (WGS) entry which is preliminary data.</text>
</comment>
<dbReference type="CDD" id="cd09071">
    <property type="entry name" value="FAR_C"/>
    <property type="match status" value="1"/>
</dbReference>
<feature type="domain" description="Fatty acyl-CoA reductase C-terminal" evidence="5">
    <location>
        <begin position="373"/>
        <end position="457"/>
    </location>
</feature>
<dbReference type="GO" id="GO:0035336">
    <property type="term" value="P:long-chain fatty-acyl-CoA metabolic process"/>
    <property type="evidence" value="ECO:0007669"/>
    <property type="project" value="TreeGrafter"/>
</dbReference>
<dbReference type="GO" id="GO:0102965">
    <property type="term" value="F:alcohol-forming long-chain fatty acyl-CoA reductase activity"/>
    <property type="evidence" value="ECO:0007669"/>
    <property type="project" value="UniProtKB-EC"/>
</dbReference>
<sequence>IIMADRMPDVDTLFAGRTVFLTGGSGFVGKVLIEKLLKDVPHVERLYVLVRPAKGKTAEQRWADINSGVLFNRVRLGCPEALEKVVPVEGDISLDDMGLTEEDLGRVLAETSVVLHCAATVRFNDILRNAIELNVKGVQRMIGICKRMPKLESFVHCSTAYVNVDKEGEIEEKQYKVICDPYKLIEAQSWMTDEMLDGVTEAMTPKYFNTYCFTKHVAEELVKRECGDLPTLIFRPSIIAGIWKDGIPGWADAFQGATACALGFGTGTVPRMPTNPDFPLDVVPVDVVSNMMIVCAAYRLHLTALKDRSMPILHCSTSHLNVLPGGLFRDLCGTHLTKFPLEKFLFSPVAGTRGYLLFEDNLHLFKEKVIGPALDRVGTTFGKKPFWARTFGKLREVYGVFMPFVSKRWIYKADNMVELIGRMQPQDVENFDFDVRKIVWIDYISDVLFGMKAFLTKNDIMSDEKLKIARRNVQIYAGIEVALLLLLGWLLSVIITGNISSFSIAISLGLSMYFYLNCMMFNHLELPSIESYRERMNAAMRLHEVNNNVKS</sequence>
<keyword evidence="3 4" id="KW-0443">Lipid metabolism</keyword>
<dbReference type="InterPro" id="IPR033640">
    <property type="entry name" value="FAR_C"/>
</dbReference>
<evidence type="ECO:0000256" key="1">
    <source>
        <dbReference type="ARBA" id="ARBA00005928"/>
    </source>
</evidence>
<accession>A0AAN5CQX3</accession>
<dbReference type="Proteomes" id="UP001328107">
    <property type="component" value="Unassembled WGS sequence"/>
</dbReference>
<dbReference type="CDD" id="cd05236">
    <property type="entry name" value="FAR-N_SDR_e"/>
    <property type="match status" value="1"/>
</dbReference>
<keyword evidence="2 4" id="KW-0444">Lipid biosynthesis</keyword>
<evidence type="ECO:0000256" key="3">
    <source>
        <dbReference type="ARBA" id="ARBA00023098"/>
    </source>
</evidence>
<proteinExistence type="inferred from homology"/>
<keyword evidence="4" id="KW-0812">Transmembrane</keyword>
<dbReference type="PANTHER" id="PTHR11011">
    <property type="entry name" value="MALE STERILITY PROTEIN 2-RELATED"/>
    <property type="match status" value="1"/>
</dbReference>
<feature type="domain" description="Thioester reductase (TE)" evidence="6">
    <location>
        <begin position="21"/>
        <end position="292"/>
    </location>
</feature>
<reference evidence="8" key="1">
    <citation type="submission" date="2022-10" db="EMBL/GenBank/DDBJ databases">
        <title>Genome assembly of Pristionchus species.</title>
        <authorList>
            <person name="Yoshida K."/>
            <person name="Sommer R.J."/>
        </authorList>
    </citation>
    <scope>NUCLEOTIDE SEQUENCE [LARGE SCALE GENOMIC DNA]</scope>
    <source>
        <strain evidence="8">RS5460</strain>
    </source>
</reference>
<evidence type="ECO:0000313" key="8">
    <source>
        <dbReference type="Proteomes" id="UP001328107"/>
    </source>
</evidence>
<feature type="non-terminal residue" evidence="7">
    <location>
        <position position="1"/>
    </location>
</feature>
<dbReference type="GO" id="GO:0005777">
    <property type="term" value="C:peroxisome"/>
    <property type="evidence" value="ECO:0007669"/>
    <property type="project" value="TreeGrafter"/>
</dbReference>
<name>A0AAN5CQX3_9BILA</name>
<dbReference type="GO" id="GO:0080019">
    <property type="term" value="F:alcohol-forming very long-chain fatty acyl-CoA reductase activity"/>
    <property type="evidence" value="ECO:0007669"/>
    <property type="project" value="InterPro"/>
</dbReference>
<feature type="transmembrane region" description="Helical" evidence="4">
    <location>
        <begin position="475"/>
        <end position="496"/>
    </location>
</feature>
<dbReference type="InterPro" id="IPR036291">
    <property type="entry name" value="NAD(P)-bd_dom_sf"/>
</dbReference>
<keyword evidence="8" id="KW-1185">Reference proteome</keyword>
<dbReference type="InterPro" id="IPR013120">
    <property type="entry name" value="FAR_NAD-bd"/>
</dbReference>
<organism evidence="7 8">
    <name type="scientific">Pristionchus mayeri</name>
    <dbReference type="NCBI Taxonomy" id="1317129"/>
    <lineage>
        <taxon>Eukaryota</taxon>
        <taxon>Metazoa</taxon>
        <taxon>Ecdysozoa</taxon>
        <taxon>Nematoda</taxon>
        <taxon>Chromadorea</taxon>
        <taxon>Rhabditida</taxon>
        <taxon>Rhabditina</taxon>
        <taxon>Diplogasteromorpha</taxon>
        <taxon>Diplogasteroidea</taxon>
        <taxon>Neodiplogasteridae</taxon>
        <taxon>Pristionchus</taxon>
    </lineage>
</organism>
<dbReference type="Pfam" id="PF03015">
    <property type="entry name" value="Sterile"/>
    <property type="match status" value="1"/>
</dbReference>
<evidence type="ECO:0000256" key="4">
    <source>
        <dbReference type="RuleBase" id="RU363097"/>
    </source>
</evidence>
<dbReference type="Gene3D" id="3.40.50.720">
    <property type="entry name" value="NAD(P)-binding Rossmann-like Domain"/>
    <property type="match status" value="1"/>
</dbReference>
<evidence type="ECO:0000259" key="6">
    <source>
        <dbReference type="Pfam" id="PF07993"/>
    </source>
</evidence>
<keyword evidence="4" id="KW-1133">Transmembrane helix</keyword>
<dbReference type="AlphaFoldDB" id="A0AAN5CQX3"/>
<keyword evidence="4" id="KW-0560">Oxidoreductase</keyword>
<gene>
    <name evidence="7" type="ORF">PMAYCL1PPCAC_19196</name>
</gene>
<dbReference type="FunFam" id="3.40.50.720:FF:000751">
    <property type="entry name" value="Fatty acyl-CoA reductase"/>
    <property type="match status" value="1"/>
</dbReference>
<dbReference type="InterPro" id="IPR026055">
    <property type="entry name" value="FAR"/>
</dbReference>
<dbReference type="EMBL" id="BTRK01000004">
    <property type="protein sequence ID" value="GMR49001.1"/>
    <property type="molecule type" value="Genomic_DNA"/>
</dbReference>
<feature type="transmembrane region" description="Helical" evidence="4">
    <location>
        <begin position="502"/>
        <end position="524"/>
    </location>
</feature>
<dbReference type="Pfam" id="PF07993">
    <property type="entry name" value="NAD_binding_4"/>
    <property type="match status" value="1"/>
</dbReference>
<dbReference type="PANTHER" id="PTHR11011:SF45">
    <property type="entry name" value="FATTY ACYL-COA REDUCTASE CG8306-RELATED"/>
    <property type="match status" value="1"/>
</dbReference>
<evidence type="ECO:0000259" key="5">
    <source>
        <dbReference type="Pfam" id="PF03015"/>
    </source>
</evidence>
<protein>
    <recommendedName>
        <fullName evidence="4">Fatty acyl-CoA reductase</fullName>
        <ecNumber evidence="4">1.2.1.84</ecNumber>
    </recommendedName>
</protein>
<comment type="catalytic activity">
    <reaction evidence="4">
        <text>a long-chain fatty acyl-CoA + 2 NADPH + 2 H(+) = a long-chain primary fatty alcohol + 2 NADP(+) + CoA</text>
        <dbReference type="Rhea" id="RHEA:52716"/>
        <dbReference type="ChEBI" id="CHEBI:15378"/>
        <dbReference type="ChEBI" id="CHEBI:57287"/>
        <dbReference type="ChEBI" id="CHEBI:57783"/>
        <dbReference type="ChEBI" id="CHEBI:58349"/>
        <dbReference type="ChEBI" id="CHEBI:77396"/>
        <dbReference type="ChEBI" id="CHEBI:83139"/>
        <dbReference type="EC" id="1.2.1.84"/>
    </reaction>
</comment>
<dbReference type="EC" id="1.2.1.84" evidence="4"/>
<keyword evidence="4" id="KW-0472">Membrane</keyword>
<evidence type="ECO:0000313" key="7">
    <source>
        <dbReference type="EMBL" id="GMR49001.1"/>
    </source>
</evidence>
<dbReference type="SUPFAM" id="SSF51735">
    <property type="entry name" value="NAD(P)-binding Rossmann-fold domains"/>
    <property type="match status" value="1"/>
</dbReference>
<comment type="function">
    <text evidence="4">Catalyzes the reduction of fatty acyl-CoA to fatty alcohols.</text>
</comment>
<evidence type="ECO:0000256" key="2">
    <source>
        <dbReference type="ARBA" id="ARBA00022516"/>
    </source>
</evidence>